<accession>A0ABV2X1J1</accession>
<name>A0ABV2X1J1_9NOCA</name>
<keyword evidence="2" id="KW-0812">Transmembrane</keyword>
<evidence type="ECO:0000256" key="2">
    <source>
        <dbReference type="SAM" id="Phobius"/>
    </source>
</evidence>
<sequence>MSYPYGHPPQQPGPPFPSPPYSPPPAYPPPPAQQMGYAPGPQFAGTYGYQAPPSGGTGITAGILALLGGVASALSAFGMFVLASATSESSLTNGAVLATGARRRSSSSSSSSGPDIDFDFDLAGTGVVLGIAYSVLALLLLTGGILLLRRSNTGRVMVILGCVLSIVLTVVVIGVVAVGGGISVLGAPLFAVLTLVLAAIAPTKRWIEAARTPVPAGAYGVAPYGYR</sequence>
<evidence type="ECO:0000313" key="4">
    <source>
        <dbReference type="Proteomes" id="UP001550628"/>
    </source>
</evidence>
<dbReference type="EMBL" id="JBEYBF010000051">
    <property type="protein sequence ID" value="MEU1957027.1"/>
    <property type="molecule type" value="Genomic_DNA"/>
</dbReference>
<evidence type="ECO:0000313" key="3">
    <source>
        <dbReference type="EMBL" id="MEU1957027.1"/>
    </source>
</evidence>
<evidence type="ECO:0000256" key="1">
    <source>
        <dbReference type="SAM" id="MobiDB-lite"/>
    </source>
</evidence>
<keyword evidence="4" id="KW-1185">Reference proteome</keyword>
<comment type="caution">
    <text evidence="3">The sequence shown here is derived from an EMBL/GenBank/DDBJ whole genome shotgun (WGS) entry which is preliminary data.</text>
</comment>
<feature type="compositionally biased region" description="Pro residues" evidence="1">
    <location>
        <begin position="1"/>
        <end position="32"/>
    </location>
</feature>
<gene>
    <name evidence="3" type="ORF">ABZ510_34895</name>
</gene>
<feature type="transmembrane region" description="Helical" evidence="2">
    <location>
        <begin position="127"/>
        <end position="148"/>
    </location>
</feature>
<feature type="region of interest" description="Disordered" evidence="1">
    <location>
        <begin position="1"/>
        <end position="39"/>
    </location>
</feature>
<keyword evidence="2" id="KW-1133">Transmembrane helix</keyword>
<dbReference type="Proteomes" id="UP001550628">
    <property type="component" value="Unassembled WGS sequence"/>
</dbReference>
<dbReference type="RefSeq" id="WP_356960045.1">
    <property type="nucleotide sequence ID" value="NZ_JBEYBD010000043.1"/>
</dbReference>
<protein>
    <submittedName>
        <fullName evidence="3">Uncharacterized protein</fullName>
    </submittedName>
</protein>
<feature type="transmembrane region" description="Helical" evidence="2">
    <location>
        <begin position="182"/>
        <end position="201"/>
    </location>
</feature>
<proteinExistence type="predicted"/>
<feature type="transmembrane region" description="Helical" evidence="2">
    <location>
        <begin position="155"/>
        <end position="176"/>
    </location>
</feature>
<organism evidence="3 4">
    <name type="scientific">Nocardia rhamnosiphila</name>
    <dbReference type="NCBI Taxonomy" id="426716"/>
    <lineage>
        <taxon>Bacteria</taxon>
        <taxon>Bacillati</taxon>
        <taxon>Actinomycetota</taxon>
        <taxon>Actinomycetes</taxon>
        <taxon>Mycobacteriales</taxon>
        <taxon>Nocardiaceae</taxon>
        <taxon>Nocardia</taxon>
    </lineage>
</organism>
<keyword evidence="2" id="KW-0472">Membrane</keyword>
<reference evidence="3 4" key="1">
    <citation type="submission" date="2024-06" db="EMBL/GenBank/DDBJ databases">
        <title>The Natural Products Discovery Center: Release of the First 8490 Sequenced Strains for Exploring Actinobacteria Biosynthetic Diversity.</title>
        <authorList>
            <person name="Kalkreuter E."/>
            <person name="Kautsar S.A."/>
            <person name="Yang D."/>
            <person name="Bader C.D."/>
            <person name="Teijaro C.N."/>
            <person name="Fluegel L."/>
            <person name="Davis C.M."/>
            <person name="Simpson J.R."/>
            <person name="Lauterbach L."/>
            <person name="Steele A.D."/>
            <person name="Gui C."/>
            <person name="Meng S."/>
            <person name="Li G."/>
            <person name="Viehrig K."/>
            <person name="Ye F."/>
            <person name="Su P."/>
            <person name="Kiefer A.F."/>
            <person name="Nichols A."/>
            <person name="Cepeda A.J."/>
            <person name="Yan W."/>
            <person name="Fan B."/>
            <person name="Jiang Y."/>
            <person name="Adhikari A."/>
            <person name="Zheng C.-J."/>
            <person name="Schuster L."/>
            <person name="Cowan T.M."/>
            <person name="Smanski M.J."/>
            <person name="Chevrette M.G."/>
            <person name="De Carvalho L.P.S."/>
            <person name="Shen B."/>
        </authorList>
    </citation>
    <scope>NUCLEOTIDE SEQUENCE [LARGE SCALE GENOMIC DNA]</scope>
    <source>
        <strain evidence="3 4">NPDC019708</strain>
    </source>
</reference>
<feature type="transmembrane region" description="Helical" evidence="2">
    <location>
        <begin position="63"/>
        <end position="83"/>
    </location>
</feature>